<organism evidence="3 4">
    <name type="scientific">Rothia santali</name>
    <dbReference type="NCBI Taxonomy" id="2949643"/>
    <lineage>
        <taxon>Bacteria</taxon>
        <taxon>Bacillati</taxon>
        <taxon>Actinomycetota</taxon>
        <taxon>Actinomycetes</taxon>
        <taxon>Micrococcales</taxon>
        <taxon>Micrococcaceae</taxon>
        <taxon>Rothia</taxon>
    </lineage>
</organism>
<dbReference type="CDD" id="cd03416">
    <property type="entry name" value="CbiX_SirB_N"/>
    <property type="match status" value="1"/>
</dbReference>
<keyword evidence="2" id="KW-0456">Lyase</keyword>
<dbReference type="GO" id="GO:0046872">
    <property type="term" value="F:metal ion binding"/>
    <property type="evidence" value="ECO:0007669"/>
    <property type="project" value="UniProtKB-KW"/>
</dbReference>
<dbReference type="InterPro" id="IPR050963">
    <property type="entry name" value="Sirohydro_Cobaltochel/CbiX"/>
</dbReference>
<dbReference type="PANTHER" id="PTHR33542:SF5">
    <property type="entry name" value="FERROCHELATASE CHE1"/>
    <property type="match status" value="1"/>
</dbReference>
<name>A0A9X2KI27_9MICC</name>
<proteinExistence type="predicted"/>
<sequence length="253" mass="26637">MDISVLNHLHLVACGHGTRDPRGQSAVAALIEEIGRHVDSPVHGCSVDVQQPEVGDVVAALDPGSSGVIVPLLLSTGFHTRVDLKRAAHRFPVEDEEDPEHEVMVADPLGPSVRLARLQARRLREAGWEPGEHVVMGVAGSSVLSGRSDAETQRDYLSQVLEVPVSLGYGAAVLPEIGEAVAAARAEGAASVAISSYLLAPGTFYDRLLDAGADRVSPPLLVEGDAEGMAVVADLAVSRAAECAHRFFEGTHR</sequence>
<dbReference type="GO" id="GO:0016829">
    <property type="term" value="F:lyase activity"/>
    <property type="evidence" value="ECO:0007669"/>
    <property type="project" value="UniProtKB-KW"/>
</dbReference>
<dbReference type="AlphaFoldDB" id="A0A9X2KI27"/>
<dbReference type="PANTHER" id="PTHR33542">
    <property type="entry name" value="SIROHYDROCHLORIN FERROCHELATASE, CHLOROPLASTIC"/>
    <property type="match status" value="1"/>
</dbReference>
<evidence type="ECO:0000256" key="1">
    <source>
        <dbReference type="ARBA" id="ARBA00022723"/>
    </source>
</evidence>
<keyword evidence="1" id="KW-0479">Metal-binding</keyword>
<evidence type="ECO:0000313" key="3">
    <source>
        <dbReference type="EMBL" id="MCP3425783.1"/>
    </source>
</evidence>
<keyword evidence="4" id="KW-1185">Reference proteome</keyword>
<dbReference type="RefSeq" id="WP_254166136.1">
    <property type="nucleotide sequence ID" value="NZ_JANAFB010000013.1"/>
</dbReference>
<dbReference type="Pfam" id="PF01903">
    <property type="entry name" value="CbiX"/>
    <property type="match status" value="2"/>
</dbReference>
<dbReference type="Gene3D" id="3.40.50.1400">
    <property type="match status" value="1"/>
</dbReference>
<comment type="caution">
    <text evidence="3">The sequence shown here is derived from an EMBL/GenBank/DDBJ whole genome shotgun (WGS) entry which is preliminary data.</text>
</comment>
<reference evidence="3" key="1">
    <citation type="submission" date="2022-06" db="EMBL/GenBank/DDBJ databases">
        <title>Rothia sp. isolated from sandalwood seedling.</title>
        <authorList>
            <person name="Tuikhar N."/>
            <person name="Kirdat K."/>
            <person name="Thorat V."/>
            <person name="Swetha P."/>
            <person name="Padma S."/>
            <person name="Sundararaj R."/>
            <person name="Yadav A."/>
        </authorList>
    </citation>
    <scope>NUCLEOTIDE SEQUENCE</scope>
    <source>
        <strain evidence="3">AR01</strain>
    </source>
</reference>
<protein>
    <submittedName>
        <fullName evidence="3">Sirohydrochlorin chelatase</fullName>
    </submittedName>
</protein>
<evidence type="ECO:0000256" key="2">
    <source>
        <dbReference type="ARBA" id="ARBA00023239"/>
    </source>
</evidence>
<dbReference type="InterPro" id="IPR002762">
    <property type="entry name" value="CbiX-like"/>
</dbReference>
<dbReference type="Proteomes" id="UP001139502">
    <property type="component" value="Unassembled WGS sequence"/>
</dbReference>
<gene>
    <name evidence="3" type="ORF">NBM05_07125</name>
</gene>
<dbReference type="SUPFAM" id="SSF53800">
    <property type="entry name" value="Chelatase"/>
    <property type="match status" value="1"/>
</dbReference>
<accession>A0A9X2KI27</accession>
<evidence type="ECO:0000313" key="4">
    <source>
        <dbReference type="Proteomes" id="UP001139502"/>
    </source>
</evidence>
<dbReference type="EMBL" id="JANAFB010000013">
    <property type="protein sequence ID" value="MCP3425783.1"/>
    <property type="molecule type" value="Genomic_DNA"/>
</dbReference>